<dbReference type="GO" id="GO:0015379">
    <property type="term" value="F:potassium:chloride symporter activity"/>
    <property type="evidence" value="ECO:0007669"/>
    <property type="project" value="InterPro"/>
</dbReference>
<dbReference type="Pfam" id="PF02386">
    <property type="entry name" value="TrkH"/>
    <property type="match status" value="1"/>
</dbReference>
<dbReference type="PANTHER" id="PTHR32024">
    <property type="entry name" value="TRK SYSTEM POTASSIUM UPTAKE PROTEIN TRKG-RELATED"/>
    <property type="match status" value="1"/>
</dbReference>
<dbReference type="InterPro" id="IPR003445">
    <property type="entry name" value="Cat_transpt"/>
</dbReference>
<dbReference type="GO" id="GO:0005886">
    <property type="term" value="C:plasma membrane"/>
    <property type="evidence" value="ECO:0007669"/>
    <property type="project" value="UniProtKB-SubCell"/>
</dbReference>
<feature type="transmembrane region" description="Helical" evidence="10">
    <location>
        <begin position="243"/>
        <end position="264"/>
    </location>
</feature>
<keyword evidence="3" id="KW-1003">Cell membrane</keyword>
<dbReference type="KEGG" id="plig:NAG76_06595"/>
<feature type="transmembrane region" description="Helical" evidence="10">
    <location>
        <begin position="208"/>
        <end position="231"/>
    </location>
</feature>
<keyword evidence="7 10" id="KW-1133">Transmembrane helix</keyword>
<dbReference type="AlphaFoldDB" id="A0A9J6ZIE7"/>
<organism evidence="11 12">
    <name type="scientific">Candidatus Pristimantibacillus lignocellulolyticus</name>
    <dbReference type="NCBI Taxonomy" id="2994561"/>
    <lineage>
        <taxon>Bacteria</taxon>
        <taxon>Bacillati</taxon>
        <taxon>Bacillota</taxon>
        <taxon>Bacilli</taxon>
        <taxon>Bacillales</taxon>
        <taxon>Paenibacillaceae</taxon>
        <taxon>Candidatus Pristimantibacillus</taxon>
    </lineage>
</organism>
<evidence type="ECO:0000256" key="6">
    <source>
        <dbReference type="ARBA" id="ARBA00022958"/>
    </source>
</evidence>
<feature type="transmembrane region" description="Helical" evidence="10">
    <location>
        <begin position="177"/>
        <end position="196"/>
    </location>
</feature>
<reference evidence="11" key="1">
    <citation type="submission" date="2022-05" db="EMBL/GenBank/DDBJ databases">
        <title>Novel bacterial taxa in a minimal lignocellulolytic consortium and its capacity to transform plastics disclosed by genome-resolved metagenomics.</title>
        <authorList>
            <person name="Rodriguez C.A.D."/>
            <person name="Diaz-Garcia L."/>
            <person name="Herrera K."/>
            <person name="Tarazona N.A."/>
            <person name="Sproer C."/>
            <person name="Overmann J."/>
            <person name="Jimenez D.J."/>
        </authorList>
    </citation>
    <scope>NUCLEOTIDE SEQUENCE</scope>
    <source>
        <strain evidence="11">MAG5</strain>
    </source>
</reference>
<feature type="transmembrane region" description="Helical" evidence="10">
    <location>
        <begin position="366"/>
        <end position="386"/>
    </location>
</feature>
<proteinExistence type="predicted"/>
<evidence type="ECO:0000256" key="8">
    <source>
        <dbReference type="ARBA" id="ARBA00023065"/>
    </source>
</evidence>
<dbReference type="NCBIfam" id="TIGR00933">
    <property type="entry name" value="2a38"/>
    <property type="match status" value="1"/>
</dbReference>
<evidence type="ECO:0000256" key="3">
    <source>
        <dbReference type="ARBA" id="ARBA00022475"/>
    </source>
</evidence>
<feature type="transmembrane region" description="Helical" evidence="10">
    <location>
        <begin position="32"/>
        <end position="53"/>
    </location>
</feature>
<comment type="subcellular location">
    <subcellularLocation>
        <location evidence="1">Cell membrane</location>
        <topology evidence="1">Multi-pass membrane protein</topology>
    </subcellularLocation>
</comment>
<dbReference type="PANTHER" id="PTHR32024:SF1">
    <property type="entry name" value="KTR SYSTEM POTASSIUM UPTAKE PROTEIN B"/>
    <property type="match status" value="1"/>
</dbReference>
<dbReference type="Proteomes" id="UP001056756">
    <property type="component" value="Chromosome"/>
</dbReference>
<keyword evidence="8" id="KW-0406">Ion transport</keyword>
<protein>
    <submittedName>
        <fullName evidence="11">TrkH family potassium uptake protein</fullName>
    </submittedName>
</protein>
<evidence type="ECO:0000256" key="7">
    <source>
        <dbReference type="ARBA" id="ARBA00022989"/>
    </source>
</evidence>
<dbReference type="EMBL" id="CP097899">
    <property type="protein sequence ID" value="URN95910.1"/>
    <property type="molecule type" value="Genomic_DNA"/>
</dbReference>
<feature type="transmembrane region" description="Helical" evidence="10">
    <location>
        <begin position="312"/>
        <end position="345"/>
    </location>
</feature>
<evidence type="ECO:0000256" key="4">
    <source>
        <dbReference type="ARBA" id="ARBA00022538"/>
    </source>
</evidence>
<evidence type="ECO:0000313" key="11">
    <source>
        <dbReference type="EMBL" id="URN95910.1"/>
    </source>
</evidence>
<evidence type="ECO:0000256" key="10">
    <source>
        <dbReference type="SAM" id="Phobius"/>
    </source>
</evidence>
<dbReference type="InterPro" id="IPR004772">
    <property type="entry name" value="TrkH"/>
</dbReference>
<keyword evidence="9 10" id="KW-0472">Membrane</keyword>
<feature type="transmembrane region" description="Helical" evidence="10">
    <location>
        <begin position="144"/>
        <end position="165"/>
    </location>
</feature>
<sequence length="464" mass="50670">MIENANPKSQNKQSKLASKIRKLRYQLSPPQFIVVIFLILITIGTLLLMMPVASHNGHSIGFVNAFFTAVSAVCVNGLSVLDAGNDFSIAGQSIIMLLIQIGGLGFMTISVIIAIIMGKRIGLKERLLIQHTTQASTSQGLVRLSIYIFIIVFAFESIATLILTFHWESSMGWKTAFFYALFHSVSAFNNAGFALWPEGLVAYVGDPVVNFVIITLFVAGGLGYIVIVELFQKRKWRKFSLHTKIVLSSSLIITVIGFSILFLLESMNADTYGTLNLGERIQASLFQSLIPRSVGFNTLEITHMLTASQFLIIIYMFIGAASGGTGGGVKINTVVVLILATITTFRGGGQVHAFKRRIPQETVMRALAVVMSSLACVLFIALVLTITEDMLSDHFLEVLFEATSAFSTTGLSMGLTKDLSTPGKIIICFTMFIGRLGPLTLAYALARRKQQSRLGYPEDNILIG</sequence>
<name>A0A9J6ZIE7_9BACL</name>
<keyword evidence="4" id="KW-0633">Potassium transport</keyword>
<keyword evidence="6" id="KW-0630">Potassium</keyword>
<feature type="transmembrane region" description="Helical" evidence="10">
    <location>
        <begin position="59"/>
        <end position="81"/>
    </location>
</feature>
<keyword evidence="5 10" id="KW-0812">Transmembrane</keyword>
<evidence type="ECO:0000256" key="2">
    <source>
        <dbReference type="ARBA" id="ARBA00022448"/>
    </source>
</evidence>
<accession>A0A9J6ZIE7</accession>
<evidence type="ECO:0000256" key="5">
    <source>
        <dbReference type="ARBA" id="ARBA00022692"/>
    </source>
</evidence>
<evidence type="ECO:0000313" key="12">
    <source>
        <dbReference type="Proteomes" id="UP001056756"/>
    </source>
</evidence>
<gene>
    <name evidence="11" type="ORF">NAG76_06595</name>
</gene>
<feature type="transmembrane region" description="Helical" evidence="10">
    <location>
        <begin position="423"/>
        <end position="446"/>
    </location>
</feature>
<feature type="transmembrane region" description="Helical" evidence="10">
    <location>
        <begin position="93"/>
        <end position="117"/>
    </location>
</feature>
<keyword evidence="2" id="KW-0813">Transport</keyword>
<evidence type="ECO:0000256" key="9">
    <source>
        <dbReference type="ARBA" id="ARBA00023136"/>
    </source>
</evidence>
<evidence type="ECO:0000256" key="1">
    <source>
        <dbReference type="ARBA" id="ARBA00004651"/>
    </source>
</evidence>